<evidence type="ECO:0000256" key="3">
    <source>
        <dbReference type="ARBA" id="ARBA00022676"/>
    </source>
</evidence>
<feature type="transmembrane region" description="Helical" evidence="8">
    <location>
        <begin position="165"/>
        <end position="183"/>
    </location>
</feature>
<dbReference type="GO" id="GO:0005886">
    <property type="term" value="C:plasma membrane"/>
    <property type="evidence" value="ECO:0007669"/>
    <property type="project" value="UniProtKB-SubCell"/>
</dbReference>
<evidence type="ECO:0000256" key="5">
    <source>
        <dbReference type="ARBA" id="ARBA00022692"/>
    </source>
</evidence>
<evidence type="ECO:0000256" key="1">
    <source>
        <dbReference type="ARBA" id="ARBA00004651"/>
    </source>
</evidence>
<comment type="subcellular location">
    <subcellularLocation>
        <location evidence="1">Cell membrane</location>
        <topology evidence="1">Multi-pass membrane protein</topology>
    </subcellularLocation>
</comment>
<proteinExistence type="predicted"/>
<dbReference type="GO" id="GO:0016763">
    <property type="term" value="F:pentosyltransferase activity"/>
    <property type="evidence" value="ECO:0007669"/>
    <property type="project" value="TreeGrafter"/>
</dbReference>
<keyword evidence="4 10" id="KW-0808">Transferase</keyword>
<keyword evidence="11" id="KW-1185">Reference proteome</keyword>
<dbReference type="GO" id="GO:0010041">
    <property type="term" value="P:response to iron(III) ion"/>
    <property type="evidence" value="ECO:0007669"/>
    <property type="project" value="TreeGrafter"/>
</dbReference>
<feature type="transmembrane region" description="Helical" evidence="8">
    <location>
        <begin position="15"/>
        <end position="34"/>
    </location>
</feature>
<feature type="transmembrane region" description="Helical" evidence="8">
    <location>
        <begin position="417"/>
        <end position="439"/>
    </location>
</feature>
<feature type="transmembrane region" description="Helical" evidence="8">
    <location>
        <begin position="304"/>
        <end position="326"/>
    </location>
</feature>
<accession>A0A6H1U424</accession>
<evidence type="ECO:0000256" key="6">
    <source>
        <dbReference type="ARBA" id="ARBA00022989"/>
    </source>
</evidence>
<evidence type="ECO:0000256" key="8">
    <source>
        <dbReference type="SAM" id="Phobius"/>
    </source>
</evidence>
<evidence type="ECO:0000256" key="7">
    <source>
        <dbReference type="ARBA" id="ARBA00023136"/>
    </source>
</evidence>
<dbReference type="Proteomes" id="UP000500857">
    <property type="component" value="Chromosome"/>
</dbReference>
<feature type="transmembrane region" description="Helical" evidence="8">
    <location>
        <begin position="137"/>
        <end position="158"/>
    </location>
</feature>
<feature type="transmembrane region" description="Helical" evidence="8">
    <location>
        <begin position="210"/>
        <end position="242"/>
    </location>
</feature>
<feature type="transmembrane region" description="Helical" evidence="8">
    <location>
        <begin position="459"/>
        <end position="481"/>
    </location>
</feature>
<evidence type="ECO:0000313" key="11">
    <source>
        <dbReference type="Proteomes" id="UP000500857"/>
    </source>
</evidence>
<dbReference type="PANTHER" id="PTHR33908:SF3">
    <property type="entry name" value="UNDECAPRENYL PHOSPHATE-ALPHA-4-AMINO-4-DEOXY-L-ARABINOSE ARABINOSYL TRANSFERASE"/>
    <property type="match status" value="1"/>
</dbReference>
<keyword evidence="5 8" id="KW-0812">Transmembrane</keyword>
<dbReference type="PANTHER" id="PTHR33908">
    <property type="entry name" value="MANNOSYLTRANSFERASE YKCB-RELATED"/>
    <property type="match status" value="1"/>
</dbReference>
<keyword evidence="7 8" id="KW-0472">Membrane</keyword>
<feature type="transmembrane region" description="Helical" evidence="8">
    <location>
        <begin position="346"/>
        <end position="365"/>
    </location>
</feature>
<evidence type="ECO:0000256" key="2">
    <source>
        <dbReference type="ARBA" id="ARBA00022475"/>
    </source>
</evidence>
<evidence type="ECO:0000313" key="10">
    <source>
        <dbReference type="EMBL" id="QIZ73594.1"/>
    </source>
</evidence>
<organism evidence="10 11">
    <name type="scientific">Oxynema aestuarii AP17</name>
    <dbReference type="NCBI Taxonomy" id="2064643"/>
    <lineage>
        <taxon>Bacteria</taxon>
        <taxon>Bacillati</taxon>
        <taxon>Cyanobacteriota</taxon>
        <taxon>Cyanophyceae</taxon>
        <taxon>Oscillatoriophycideae</taxon>
        <taxon>Oscillatoriales</taxon>
        <taxon>Oscillatoriaceae</taxon>
        <taxon>Oxynema</taxon>
        <taxon>Oxynema aestuarii</taxon>
    </lineage>
</organism>
<evidence type="ECO:0000259" key="9">
    <source>
        <dbReference type="Pfam" id="PF13231"/>
    </source>
</evidence>
<dbReference type="Pfam" id="PF13231">
    <property type="entry name" value="PMT_2"/>
    <property type="match status" value="1"/>
</dbReference>
<reference evidence="10 11" key="1">
    <citation type="submission" date="2020-04" db="EMBL/GenBank/DDBJ databases">
        <authorList>
            <person name="Basu S."/>
            <person name="Maruthanayagam V."/>
            <person name="Chakraborty S."/>
            <person name="Pramanik A."/>
            <person name="Mukherjee J."/>
            <person name="Brink B."/>
        </authorList>
    </citation>
    <scope>NUCLEOTIDE SEQUENCE [LARGE SCALE GENOMIC DNA]</scope>
    <source>
        <strain evidence="10 11">AP17</strain>
    </source>
</reference>
<name>A0A6H1U424_9CYAN</name>
<feature type="transmembrane region" description="Helical" evidence="8">
    <location>
        <begin position="104"/>
        <end position="125"/>
    </location>
</feature>
<dbReference type="GO" id="GO:0009103">
    <property type="term" value="P:lipopolysaccharide biosynthetic process"/>
    <property type="evidence" value="ECO:0007669"/>
    <property type="project" value="UniProtKB-ARBA"/>
</dbReference>
<keyword evidence="3" id="KW-0328">Glycosyltransferase</keyword>
<dbReference type="EMBL" id="CP051167">
    <property type="protein sequence ID" value="QIZ73594.1"/>
    <property type="molecule type" value="Genomic_DNA"/>
</dbReference>
<dbReference type="InterPro" id="IPR038731">
    <property type="entry name" value="RgtA/B/C-like"/>
</dbReference>
<dbReference type="InterPro" id="IPR050297">
    <property type="entry name" value="LipidA_mod_glycosyltrf_83"/>
</dbReference>
<dbReference type="AlphaFoldDB" id="A0A6H1U424"/>
<keyword evidence="2" id="KW-1003">Cell membrane</keyword>
<evidence type="ECO:0000256" key="4">
    <source>
        <dbReference type="ARBA" id="ARBA00022679"/>
    </source>
</evidence>
<sequence length="621" mass="70248">MRVFKDKLFAKTQTVLWLAAGLWSIAIAGLAFLWNLGSVSLIDETEPLFAEAARQMTVTGDWITPYFNGETRFDKPPLIYWLMAIAYQVFGVNEWAVRLPSASCAIVLTLFLFLTVRTFGLSHPWQRQMPRSNSVSSWLGAGLAATLFALNIQVIAWGRTGVSDMLLTACMDIGLLAFFWGYATGDPEEKSPILGVDLPQPLRNPNTWYFIFYLAIALAILAKGPVGIVLPALIIGSFLLYLGEFTTVVREMKLVWGLFLVGAIAIPWYVAVIVANGQSYIDSFFGYHNFERFTQVVNRHGEPWYFYLAVILLGFAPWSSYLPLGLARSGFWKRRRWQSQSRSRQLTFFAFTWFAVIFIFFTIAATKLPSYVLPLLPAAAILTSLFWSEEVENPSLNGEGRSGRSQSEGSAGSPRRFFHFSIGLNLLLLLLLAAVFFWSRQLLGRDPSMPEFRDLLQSSGLALRAAAILTITAGAIALSWWQGRSRPILAINLISFLLFFTVAVYPIYTLFDSQRQIPIRQMADRIVELRQADEEVIMVGFEKPSLVFYTRQPITFFRRSTDTREYVQNLARKSPASETLMILGYPNKIRGTGLRPPDYQVLAEAGNYRLIRVEKQEFLEF</sequence>
<feature type="transmembrane region" description="Helical" evidence="8">
    <location>
        <begin position="254"/>
        <end position="275"/>
    </location>
</feature>
<gene>
    <name evidence="10" type="ORF">HCG48_04605</name>
</gene>
<protein>
    <submittedName>
        <fullName evidence="10">Glycosyltransferase</fullName>
    </submittedName>
</protein>
<keyword evidence="6 8" id="KW-1133">Transmembrane helix</keyword>
<feature type="transmembrane region" description="Helical" evidence="8">
    <location>
        <begin position="78"/>
        <end position="97"/>
    </location>
</feature>
<dbReference type="KEGG" id="oxy:HCG48_04605"/>
<feature type="transmembrane region" description="Helical" evidence="8">
    <location>
        <begin position="488"/>
        <end position="508"/>
    </location>
</feature>
<feature type="domain" description="Glycosyltransferase RgtA/B/C/D-like" evidence="9">
    <location>
        <begin position="74"/>
        <end position="118"/>
    </location>
</feature>